<proteinExistence type="predicted"/>
<gene>
    <name evidence="2" type="ORF">F2Q68_00028026</name>
</gene>
<organism evidence="2 3">
    <name type="scientific">Brassica cretica</name>
    <name type="common">Mustard</name>
    <dbReference type="NCBI Taxonomy" id="69181"/>
    <lineage>
        <taxon>Eukaryota</taxon>
        <taxon>Viridiplantae</taxon>
        <taxon>Streptophyta</taxon>
        <taxon>Embryophyta</taxon>
        <taxon>Tracheophyta</taxon>
        <taxon>Spermatophyta</taxon>
        <taxon>Magnoliopsida</taxon>
        <taxon>eudicotyledons</taxon>
        <taxon>Gunneridae</taxon>
        <taxon>Pentapetalae</taxon>
        <taxon>rosids</taxon>
        <taxon>malvids</taxon>
        <taxon>Brassicales</taxon>
        <taxon>Brassicaceae</taxon>
        <taxon>Brassiceae</taxon>
        <taxon>Brassica</taxon>
    </lineage>
</organism>
<feature type="transmembrane region" description="Helical" evidence="1">
    <location>
        <begin position="21"/>
        <end position="39"/>
    </location>
</feature>
<evidence type="ECO:0000313" key="3">
    <source>
        <dbReference type="Proteomes" id="UP000712281"/>
    </source>
</evidence>
<dbReference type="Proteomes" id="UP000712281">
    <property type="component" value="Unassembled WGS sequence"/>
</dbReference>
<keyword evidence="1" id="KW-0472">Membrane</keyword>
<evidence type="ECO:0000256" key="1">
    <source>
        <dbReference type="SAM" id="Phobius"/>
    </source>
</evidence>
<dbReference type="EMBL" id="QGKW02001911">
    <property type="protein sequence ID" value="KAF2568117.1"/>
    <property type="molecule type" value="Genomic_DNA"/>
</dbReference>
<name>A0A8S9IFT8_BRACR</name>
<reference evidence="2" key="1">
    <citation type="submission" date="2019-12" db="EMBL/GenBank/DDBJ databases">
        <title>Genome sequencing and annotation of Brassica cretica.</title>
        <authorList>
            <person name="Studholme D.J."/>
            <person name="Sarris P.F."/>
        </authorList>
    </citation>
    <scope>NUCLEOTIDE SEQUENCE</scope>
    <source>
        <strain evidence="2">PFS-001/15</strain>
        <tissue evidence="2">Leaf</tissue>
    </source>
</reference>
<dbReference type="AlphaFoldDB" id="A0A8S9IFT8"/>
<keyword evidence="1" id="KW-0812">Transmembrane</keyword>
<comment type="caution">
    <text evidence="2">The sequence shown here is derived from an EMBL/GenBank/DDBJ whole genome shotgun (WGS) entry which is preliminary data.</text>
</comment>
<evidence type="ECO:0000313" key="2">
    <source>
        <dbReference type="EMBL" id="KAF2568117.1"/>
    </source>
</evidence>
<protein>
    <submittedName>
        <fullName evidence="2">Uncharacterized protein</fullName>
    </submittedName>
</protein>
<accession>A0A8S9IFT8</accession>
<keyword evidence="1" id="KW-1133">Transmembrane helix</keyword>
<sequence>MVGNRKPRADYGPLGKRKPRANYGSPLNLLILLALISSFERVGDIFISW</sequence>